<accession>A0ABU8YQZ4</accession>
<evidence type="ECO:0000313" key="2">
    <source>
        <dbReference type="Proteomes" id="UP001384579"/>
    </source>
</evidence>
<dbReference type="RefSeq" id="WP_340519129.1">
    <property type="nucleotide sequence ID" value="NZ_JBBLXS010000267.1"/>
</dbReference>
<proteinExistence type="predicted"/>
<reference evidence="1 2" key="1">
    <citation type="journal article" date="2020" name="Harmful Algae">
        <title>Molecular and morphological characterization of a novel dihydroanatoxin-a producing Microcoleus species (cyanobacteria) from the Russian River, California, USA.</title>
        <authorList>
            <person name="Conklin K.Y."/>
            <person name="Stancheva R."/>
            <person name="Otten T.G."/>
            <person name="Fadness R."/>
            <person name="Boyer G.L."/>
            <person name="Read B."/>
            <person name="Zhang X."/>
            <person name="Sheath R.G."/>
        </authorList>
    </citation>
    <scope>NUCLEOTIDE SEQUENCE [LARGE SCALE GENOMIC DNA]</scope>
    <source>
        <strain evidence="1 2">PTRS2</strain>
    </source>
</reference>
<protein>
    <submittedName>
        <fullName evidence="1">Uncharacterized protein</fullName>
    </submittedName>
</protein>
<keyword evidence="2" id="KW-1185">Reference proteome</keyword>
<name>A0ABU8YQZ4_9CYAN</name>
<organism evidence="1 2">
    <name type="scientific">Microcoleus anatoxicus PTRS2</name>
    <dbReference type="NCBI Taxonomy" id="2705321"/>
    <lineage>
        <taxon>Bacteria</taxon>
        <taxon>Bacillati</taxon>
        <taxon>Cyanobacteriota</taxon>
        <taxon>Cyanophyceae</taxon>
        <taxon>Oscillatoriophycideae</taxon>
        <taxon>Oscillatoriales</taxon>
        <taxon>Microcoleaceae</taxon>
        <taxon>Microcoleus</taxon>
        <taxon>Microcoleus anatoxicus</taxon>
    </lineage>
</organism>
<comment type="caution">
    <text evidence="1">The sequence shown here is derived from an EMBL/GenBank/DDBJ whole genome shotgun (WGS) entry which is preliminary data.</text>
</comment>
<dbReference type="EMBL" id="JBBLXS010000267">
    <property type="protein sequence ID" value="MEK0186849.1"/>
    <property type="molecule type" value="Genomic_DNA"/>
</dbReference>
<dbReference type="Proteomes" id="UP001384579">
    <property type="component" value="Unassembled WGS sequence"/>
</dbReference>
<gene>
    <name evidence="1" type="ORF">WMG39_18625</name>
</gene>
<evidence type="ECO:0000313" key="1">
    <source>
        <dbReference type="EMBL" id="MEK0186849.1"/>
    </source>
</evidence>
<sequence length="329" mass="35293">MKKALFIASIGFLSAGRAIDLMPAVVIAQPPIVAQQPPATDNSMPIRTSQPPQIQIINLGAEPRQQMRLKPALNVKQTTLMTLKMGMKISASGQSSQEIKIPTSVVTMETEATKIDANGDIHYQFSYTKADVTSDSTNAPATALESMRSAVKKLVGLKGAFIMDSRGFSKGGDFIVPAGADNNFKQIVRQMSQSIEQLSVQLPAEAVGKGAKWRLDFPLNSNGINVNNIATYELMSFQEGVAVLNIGLEQQAKPQSVNSPQLPAGSNINLQSLASQGRGESTIRLDKLMPVRSAVSMNSNSEMSVKMAGSPQESTIKTQLAMEITLDSQ</sequence>